<proteinExistence type="predicted"/>
<dbReference type="eggNOG" id="arCOG09011">
    <property type="taxonomic scope" value="Archaea"/>
</dbReference>
<reference evidence="1 2" key="1">
    <citation type="journal article" date="2010" name="Stand. Genomic Sci.">
        <title>Complete genome sequence of Haloterrigena turkmenica type strain (4k).</title>
        <authorList>
            <person name="Saunders E."/>
            <person name="Tindall B.J."/>
            <person name="Fahnrich R."/>
            <person name="Lapidus A."/>
            <person name="Copeland A."/>
            <person name="Del Rio T.G."/>
            <person name="Lucas S."/>
            <person name="Chen F."/>
            <person name="Tice H."/>
            <person name="Cheng J.F."/>
            <person name="Han C."/>
            <person name="Detter J.C."/>
            <person name="Bruce D."/>
            <person name="Goodwin L."/>
            <person name="Chain P."/>
            <person name="Pitluck S."/>
            <person name="Pati A."/>
            <person name="Ivanova N."/>
            <person name="Mavromatis K."/>
            <person name="Chen A."/>
            <person name="Palaniappan K."/>
            <person name="Land M."/>
            <person name="Hauser L."/>
            <person name="Chang Y.J."/>
            <person name="Jeffries C.D."/>
            <person name="Brettin T."/>
            <person name="Rohde M."/>
            <person name="Goker M."/>
            <person name="Bristow J."/>
            <person name="Eisen J.A."/>
            <person name="Markowitz V."/>
            <person name="Hugenholtz P."/>
            <person name="Klenk H.P."/>
            <person name="Kyrpides N.C."/>
        </authorList>
    </citation>
    <scope>NUCLEOTIDE SEQUENCE [LARGE SCALE GENOMIC DNA]</scope>
    <source>
        <strain evidence="2">ATCC 51198 / DSM 5511 / JCM 9101 / NCIMB 13204 / VKM B-1734 / 4k</strain>
    </source>
</reference>
<keyword evidence="2" id="KW-1185">Reference proteome</keyword>
<dbReference type="PROSITE" id="PS51318">
    <property type="entry name" value="TAT"/>
    <property type="match status" value="1"/>
</dbReference>
<protein>
    <submittedName>
        <fullName evidence="1">Uncharacterized protein</fullName>
    </submittedName>
</protein>
<dbReference type="HOGENOM" id="CLU_603582_0_0_2"/>
<sequence>MRGDGRSHRRQFLVGLAATGSAALAGCSALSWIDDGGSSFTAADAADVLADGTEAPEIEWPAPVVPASDAIDDGLERVETLLADVPDPLEAETVPNGVVRQSIGERRDEARDRRDEAAAATGDDRYRALRTTREARDAARAATTTLDAIDAENEAIIADLREERTETRSSVRDRLESIAYRGDGAGDELLRAALFYARRESDLRRAADRLGRNRWEVDGDATVIDIGDGAGAVEFGTATRTVWEHLAERFDERTDESTDLTPVFEAALEASTERVESIIIPDRSDEDWLDGIVDGELDQHTEQVLWRTVDPVSSAGDGLNRAIEDGNTGIALYEAVRFEVLYRAFERMRGRIDGGTLATPESAAELRAERTAAIEAADAAASSVTEPSIGAYVLAETLRSLEWTDESVRRAADNDPEVGVSLFTEYGDYARIRAQLEALPNAVETFRERLRSA</sequence>
<evidence type="ECO:0000313" key="2">
    <source>
        <dbReference type="Proteomes" id="UP000001903"/>
    </source>
</evidence>
<dbReference type="Proteomes" id="UP000001903">
    <property type="component" value="Chromosome"/>
</dbReference>
<name>D2RS94_HALTV</name>
<gene>
    <name evidence="1" type="ordered locus">Htur_1790</name>
</gene>
<dbReference type="PROSITE" id="PS51257">
    <property type="entry name" value="PROKAR_LIPOPROTEIN"/>
    <property type="match status" value="1"/>
</dbReference>
<organism evidence="1 2">
    <name type="scientific">Haloterrigena turkmenica (strain ATCC 51198 / DSM 5511 / JCM 9101 / NCIMB 13204 / VKM B-1734 / 4k)</name>
    <name type="common">Halococcus turkmenicus</name>
    <dbReference type="NCBI Taxonomy" id="543526"/>
    <lineage>
        <taxon>Archaea</taxon>
        <taxon>Methanobacteriati</taxon>
        <taxon>Methanobacteriota</taxon>
        <taxon>Stenosarchaea group</taxon>
        <taxon>Halobacteria</taxon>
        <taxon>Halobacteriales</taxon>
        <taxon>Natrialbaceae</taxon>
        <taxon>Haloterrigena</taxon>
    </lineage>
</organism>
<evidence type="ECO:0000313" key="1">
    <source>
        <dbReference type="EMBL" id="ADB60675.1"/>
    </source>
</evidence>
<dbReference type="EMBL" id="CP001860">
    <property type="protein sequence ID" value="ADB60675.1"/>
    <property type="molecule type" value="Genomic_DNA"/>
</dbReference>
<dbReference type="GeneID" id="8742384"/>
<accession>D2RS94</accession>
<dbReference type="KEGG" id="htu:Htur_1790"/>
<dbReference type="OrthoDB" id="350675at2157"/>
<dbReference type="RefSeq" id="WP_012942966.1">
    <property type="nucleotide sequence ID" value="NC_013743.1"/>
</dbReference>
<dbReference type="STRING" id="543526.Htur_1790"/>
<dbReference type="AlphaFoldDB" id="D2RS94"/>
<dbReference type="InterPro" id="IPR006311">
    <property type="entry name" value="TAT_signal"/>
</dbReference>